<dbReference type="EMBL" id="BFXY01000064">
    <property type="protein sequence ID" value="GDH40946.1"/>
    <property type="molecule type" value="Genomic_DNA"/>
</dbReference>
<proteinExistence type="predicted"/>
<comment type="caution">
    <text evidence="1">The sequence shown here is derived from an EMBL/GenBank/DDBJ whole genome shotgun (WGS) entry which is preliminary data.</text>
</comment>
<dbReference type="Proteomes" id="UP000303027">
    <property type="component" value="Unassembled WGS sequence"/>
</dbReference>
<gene>
    <name evidence="1" type="ORF">BvCmsKKP061_02099</name>
</gene>
<dbReference type="AlphaFoldDB" id="A0A209ND04"/>
<organism evidence="1 2">
    <name type="scientific">Escherichia coli</name>
    <dbReference type="NCBI Taxonomy" id="562"/>
    <lineage>
        <taxon>Bacteria</taxon>
        <taxon>Pseudomonadati</taxon>
        <taxon>Pseudomonadota</taxon>
        <taxon>Gammaproteobacteria</taxon>
        <taxon>Enterobacterales</taxon>
        <taxon>Enterobacteriaceae</taxon>
        <taxon>Escherichia</taxon>
    </lineage>
</organism>
<dbReference type="RefSeq" id="WP_000929469.1">
    <property type="nucleotide sequence ID" value="NZ_BFXY01000064.1"/>
</dbReference>
<accession>A0A209ND04</accession>
<name>A0A209ND04_ECOLX</name>
<protein>
    <submittedName>
        <fullName evidence="1">Uncharacterized protein</fullName>
    </submittedName>
</protein>
<evidence type="ECO:0000313" key="1">
    <source>
        <dbReference type="EMBL" id="GDH40946.1"/>
    </source>
</evidence>
<evidence type="ECO:0000313" key="2">
    <source>
        <dbReference type="Proteomes" id="UP000303027"/>
    </source>
</evidence>
<reference evidence="1 2" key="1">
    <citation type="submission" date="2018-04" db="EMBL/GenBank/DDBJ databases">
        <title>Large scale genomics of bovine and human commensal E. coli to reveal the emerging process of EHEC.</title>
        <authorList>
            <person name="Arimizu Y."/>
            <person name="Ogura Y."/>
        </authorList>
    </citation>
    <scope>NUCLEOTIDE SEQUENCE [LARGE SCALE GENOMIC DNA]</scope>
    <source>
        <strain evidence="1 2">KK-P061</strain>
    </source>
</reference>
<sequence>MAGWINQRMSNAISIWANGGYFDIPNGWVTDSCGIVFAHMEAINGAGDLDSELAVNGLIESGHHAGDAGSWGASSLVGAGATVSFTLGKGSLHYFKFRRMH</sequence>